<dbReference type="GO" id="GO:0004930">
    <property type="term" value="F:G protein-coupled receptor activity"/>
    <property type="evidence" value="ECO:0007669"/>
    <property type="project" value="InterPro"/>
</dbReference>
<keyword evidence="8" id="KW-1185">Reference proteome</keyword>
<dbReference type="Pfam" id="PF00001">
    <property type="entry name" value="7tm_1"/>
    <property type="match status" value="1"/>
</dbReference>
<evidence type="ECO:0000256" key="5">
    <source>
        <dbReference type="SAM" id="Phobius"/>
    </source>
</evidence>
<accession>A0AA36G2M0</accession>
<feature type="transmembrane region" description="Helical" evidence="5">
    <location>
        <begin position="289"/>
        <end position="309"/>
    </location>
</feature>
<dbReference type="GO" id="GO:0016020">
    <property type="term" value="C:membrane"/>
    <property type="evidence" value="ECO:0007669"/>
    <property type="project" value="UniProtKB-SubCell"/>
</dbReference>
<feature type="transmembrane region" description="Helical" evidence="5">
    <location>
        <begin position="64"/>
        <end position="85"/>
    </location>
</feature>
<evidence type="ECO:0000313" key="8">
    <source>
        <dbReference type="Proteomes" id="UP001177023"/>
    </source>
</evidence>
<dbReference type="Proteomes" id="UP001177023">
    <property type="component" value="Unassembled WGS sequence"/>
</dbReference>
<protein>
    <recommendedName>
        <fullName evidence="6">G-protein coupled receptors family 1 profile domain-containing protein</fullName>
    </recommendedName>
</protein>
<reference evidence="7" key="1">
    <citation type="submission" date="2023-06" db="EMBL/GenBank/DDBJ databases">
        <authorList>
            <person name="Delattre M."/>
        </authorList>
    </citation>
    <scope>NUCLEOTIDE SEQUENCE</scope>
    <source>
        <strain evidence="7">AF72</strain>
    </source>
</reference>
<evidence type="ECO:0000256" key="3">
    <source>
        <dbReference type="ARBA" id="ARBA00022989"/>
    </source>
</evidence>
<keyword evidence="4 5" id="KW-0472">Membrane</keyword>
<evidence type="ECO:0000256" key="2">
    <source>
        <dbReference type="ARBA" id="ARBA00022692"/>
    </source>
</evidence>
<dbReference type="InterPro" id="IPR000276">
    <property type="entry name" value="GPCR_Rhodpsn"/>
</dbReference>
<feature type="non-terminal residue" evidence="7">
    <location>
        <position position="1"/>
    </location>
</feature>
<evidence type="ECO:0000256" key="1">
    <source>
        <dbReference type="ARBA" id="ARBA00004370"/>
    </source>
</evidence>
<dbReference type="InterPro" id="IPR053326">
    <property type="entry name" value="GPCR1-like"/>
</dbReference>
<feature type="transmembrane region" description="Helical" evidence="5">
    <location>
        <begin position="147"/>
        <end position="165"/>
    </location>
</feature>
<feature type="transmembrane region" description="Helical" evidence="5">
    <location>
        <begin position="242"/>
        <end position="269"/>
    </location>
</feature>
<dbReference type="Gene3D" id="1.20.1070.10">
    <property type="entry name" value="Rhodopsin 7-helix transmembrane proteins"/>
    <property type="match status" value="1"/>
</dbReference>
<proteinExistence type="predicted"/>
<gene>
    <name evidence="7" type="ORF">MSPICULIGERA_LOCUS14684</name>
</gene>
<evidence type="ECO:0000313" key="7">
    <source>
        <dbReference type="EMBL" id="CAJ0576390.1"/>
    </source>
</evidence>
<dbReference type="PANTHER" id="PTHR47632:SF1">
    <property type="entry name" value="G-PROTEIN COUPLED RECEPTORS FAMILY 1 PROFILE DOMAIN-CONTAINING PROTEIN"/>
    <property type="match status" value="1"/>
</dbReference>
<evidence type="ECO:0000259" key="6">
    <source>
        <dbReference type="PROSITE" id="PS50262"/>
    </source>
</evidence>
<dbReference type="PROSITE" id="PS50262">
    <property type="entry name" value="G_PROTEIN_RECEP_F1_2"/>
    <property type="match status" value="1"/>
</dbReference>
<name>A0AA36G2M0_9BILA</name>
<feature type="domain" description="G-protein coupled receptors family 1 profile" evidence="6">
    <location>
        <begin position="43"/>
        <end position="302"/>
    </location>
</feature>
<feature type="transmembrane region" description="Helical" evidence="5">
    <location>
        <begin position="105"/>
        <end position="135"/>
    </location>
</feature>
<sequence length="346" mass="39272">MQDEFVMSYCNACLGSTDPDYQTYNFAVSGVLLALVGLVGLVGNVLVVRVYLSRSQRIHSTPIYLAALATSDFFLILTAMFLFVLEAWRHHNYPFLAWLYTTGAPFIFPLAAVFQTSSVYLCVAAAVDCFITVVLPTSVRQLYCTPRRAKITVIWIMNFCVFYNIPHAFEIEKVPCIGDNGLSSQICPTDIRKDPIYYTIYYTYMYTTFLAVGPLILLILLNICVVYTVVTRKEDNGEESDTVSLILVVFFFIFCNFTALLVNFLELIFMYQVGQLGDILVYLVDLSNLLIVINATANFFCYFLFGVSFRRTLIAILRRPKVKNTEIIWENGATKMTDPHTLSTFL</sequence>
<dbReference type="InterPro" id="IPR017452">
    <property type="entry name" value="GPCR_Rhodpsn_7TM"/>
</dbReference>
<feature type="transmembrane region" description="Helical" evidence="5">
    <location>
        <begin position="26"/>
        <end position="52"/>
    </location>
</feature>
<organism evidence="7 8">
    <name type="scientific">Mesorhabditis spiculigera</name>
    <dbReference type="NCBI Taxonomy" id="96644"/>
    <lineage>
        <taxon>Eukaryota</taxon>
        <taxon>Metazoa</taxon>
        <taxon>Ecdysozoa</taxon>
        <taxon>Nematoda</taxon>
        <taxon>Chromadorea</taxon>
        <taxon>Rhabditida</taxon>
        <taxon>Rhabditina</taxon>
        <taxon>Rhabditomorpha</taxon>
        <taxon>Rhabditoidea</taxon>
        <taxon>Rhabditidae</taxon>
        <taxon>Mesorhabditinae</taxon>
        <taxon>Mesorhabditis</taxon>
    </lineage>
</organism>
<dbReference type="PANTHER" id="PTHR47632">
    <property type="entry name" value="FMRFAMIDE PEPTIDE RECEPTOR FAMILY-RELATED"/>
    <property type="match status" value="1"/>
</dbReference>
<comment type="subcellular location">
    <subcellularLocation>
        <location evidence="1">Membrane</location>
    </subcellularLocation>
</comment>
<keyword evidence="3 5" id="KW-1133">Transmembrane helix</keyword>
<dbReference type="CDD" id="cd14978">
    <property type="entry name" value="7tmA_FMRFamide_R-like"/>
    <property type="match status" value="1"/>
</dbReference>
<comment type="caution">
    <text evidence="7">The sequence shown here is derived from an EMBL/GenBank/DDBJ whole genome shotgun (WGS) entry which is preliminary data.</text>
</comment>
<keyword evidence="2 5" id="KW-0812">Transmembrane</keyword>
<feature type="transmembrane region" description="Helical" evidence="5">
    <location>
        <begin position="204"/>
        <end position="230"/>
    </location>
</feature>
<dbReference type="SUPFAM" id="SSF81321">
    <property type="entry name" value="Family A G protein-coupled receptor-like"/>
    <property type="match status" value="1"/>
</dbReference>
<dbReference type="AlphaFoldDB" id="A0AA36G2M0"/>
<evidence type="ECO:0000256" key="4">
    <source>
        <dbReference type="ARBA" id="ARBA00023136"/>
    </source>
</evidence>
<dbReference type="PRINTS" id="PR00237">
    <property type="entry name" value="GPCRRHODOPSN"/>
</dbReference>
<dbReference type="EMBL" id="CATQJA010002644">
    <property type="protein sequence ID" value="CAJ0576390.1"/>
    <property type="molecule type" value="Genomic_DNA"/>
</dbReference>